<organism evidence="5 6">
    <name type="scientific">Ranitomeya imitator</name>
    <name type="common">mimic poison frog</name>
    <dbReference type="NCBI Taxonomy" id="111125"/>
    <lineage>
        <taxon>Eukaryota</taxon>
        <taxon>Metazoa</taxon>
        <taxon>Chordata</taxon>
        <taxon>Craniata</taxon>
        <taxon>Vertebrata</taxon>
        <taxon>Euteleostomi</taxon>
        <taxon>Amphibia</taxon>
        <taxon>Batrachia</taxon>
        <taxon>Anura</taxon>
        <taxon>Neobatrachia</taxon>
        <taxon>Hyloidea</taxon>
        <taxon>Dendrobatidae</taxon>
        <taxon>Dendrobatinae</taxon>
        <taxon>Ranitomeya</taxon>
    </lineage>
</organism>
<dbReference type="SMART" id="SM00042">
    <property type="entry name" value="CUB"/>
    <property type="match status" value="1"/>
</dbReference>
<keyword evidence="1" id="KW-1015">Disulfide bond</keyword>
<dbReference type="Proteomes" id="UP001176940">
    <property type="component" value="Unassembled WGS sequence"/>
</dbReference>
<comment type="caution">
    <text evidence="2">Lacks conserved residue(s) required for the propagation of feature annotation.</text>
</comment>
<dbReference type="EMBL" id="CAUEEQ010065249">
    <property type="protein sequence ID" value="CAJ0965091.1"/>
    <property type="molecule type" value="Genomic_DNA"/>
</dbReference>
<evidence type="ECO:0000313" key="6">
    <source>
        <dbReference type="Proteomes" id="UP001176940"/>
    </source>
</evidence>
<protein>
    <recommendedName>
        <fullName evidence="4">CUB domain-containing protein</fullName>
    </recommendedName>
</protein>
<dbReference type="PANTHER" id="PTHR24255:SF31">
    <property type="entry name" value="CUBILIN-LIKE PROTEIN"/>
    <property type="match status" value="1"/>
</dbReference>
<sequence>MTAAVIHDGCDCRKQCSTCGGDSCGRKFALVPILEDTKAHSEVYDGENSNAQLLETLCGSQIPSAITSTKNSMFVHLQSDSSRSHRGFSAHFREVCGSSIVSDSIGGVISSPLYPVNYPNNQNCSWIIKAQNPYNHVTISFTNFQTEDRRQNCSEDFVEILDGDNYGSPSKGRFCGTVIPHPVTSFSNALVVKFVSNNNTNMRGFHASYSASVSACGGTLHMENGAFNSPGYPDNDKRENGAFTVPVHPDYPANTECRKTPFRRIQRKTDET</sequence>
<feature type="domain" description="CUB" evidence="4">
    <location>
        <begin position="96"/>
        <end position="212"/>
    </location>
</feature>
<dbReference type="InterPro" id="IPR035914">
    <property type="entry name" value="Sperma_CUB_dom_sf"/>
</dbReference>
<dbReference type="InterPro" id="IPR000859">
    <property type="entry name" value="CUB_dom"/>
</dbReference>
<feature type="domain" description="CUB" evidence="4">
    <location>
        <begin position="42"/>
        <end position="95"/>
    </location>
</feature>
<dbReference type="CDD" id="cd00041">
    <property type="entry name" value="CUB"/>
    <property type="match status" value="2"/>
</dbReference>
<dbReference type="Pfam" id="PF00431">
    <property type="entry name" value="CUB"/>
    <property type="match status" value="2"/>
</dbReference>
<reference evidence="5" key="1">
    <citation type="submission" date="2023-07" db="EMBL/GenBank/DDBJ databases">
        <authorList>
            <person name="Stuckert A."/>
        </authorList>
    </citation>
    <scope>NUCLEOTIDE SEQUENCE</scope>
</reference>
<evidence type="ECO:0000256" key="2">
    <source>
        <dbReference type="PROSITE-ProRule" id="PRU00059"/>
    </source>
</evidence>
<evidence type="ECO:0000256" key="3">
    <source>
        <dbReference type="SAM" id="MobiDB-lite"/>
    </source>
</evidence>
<proteinExistence type="predicted"/>
<dbReference type="Gene3D" id="2.60.120.290">
    <property type="entry name" value="Spermadhesin, CUB domain"/>
    <property type="match status" value="2"/>
</dbReference>
<accession>A0ABN9ME86</accession>
<name>A0ABN9ME86_9NEOB</name>
<evidence type="ECO:0000259" key="4">
    <source>
        <dbReference type="PROSITE" id="PS01180"/>
    </source>
</evidence>
<dbReference type="PROSITE" id="PS01180">
    <property type="entry name" value="CUB"/>
    <property type="match status" value="2"/>
</dbReference>
<evidence type="ECO:0000256" key="1">
    <source>
        <dbReference type="ARBA" id="ARBA00023157"/>
    </source>
</evidence>
<keyword evidence="6" id="KW-1185">Reference proteome</keyword>
<gene>
    <name evidence="5" type="ORF">RIMI_LOCUS19947307</name>
</gene>
<dbReference type="PANTHER" id="PTHR24255">
    <property type="entry name" value="COMPLEMENT COMPONENT 1, S SUBCOMPONENT-RELATED"/>
    <property type="match status" value="1"/>
</dbReference>
<feature type="region of interest" description="Disordered" evidence="3">
    <location>
        <begin position="229"/>
        <end position="256"/>
    </location>
</feature>
<dbReference type="SUPFAM" id="SSF49854">
    <property type="entry name" value="Spermadhesin, CUB domain"/>
    <property type="match status" value="2"/>
</dbReference>
<comment type="caution">
    <text evidence="5">The sequence shown here is derived from an EMBL/GenBank/DDBJ whole genome shotgun (WGS) entry which is preliminary data.</text>
</comment>
<evidence type="ECO:0000313" key="5">
    <source>
        <dbReference type="EMBL" id="CAJ0965091.1"/>
    </source>
</evidence>